<sequence length="135" mass="14039">MPASTKRVFWKSNTTPANALRSLVKATVSSNAFCADACAPTAIDSPIGDRHAHVVEEQFGRVGRFLPDLVELAAAPKALAFRLDQDDRHAAPRGLGVGIGLGDHQHQIGVLPVGNIGLAAVEDVVVAVALRGGAD</sequence>
<proteinExistence type="predicted"/>
<dbReference type="Proteomes" id="UP000218231">
    <property type="component" value="Unassembled WGS sequence"/>
</dbReference>
<reference evidence="1 2" key="1">
    <citation type="journal article" date="2017" name="Curr. Biol.">
        <title>Genome architecture and evolution of a unichromosomal asexual nematode.</title>
        <authorList>
            <person name="Fradin H."/>
            <person name="Zegar C."/>
            <person name="Gutwein M."/>
            <person name="Lucas J."/>
            <person name="Kovtun M."/>
            <person name="Corcoran D."/>
            <person name="Baugh L.R."/>
            <person name="Kiontke K."/>
            <person name="Gunsalus K."/>
            <person name="Fitch D.H."/>
            <person name="Piano F."/>
        </authorList>
    </citation>
    <scope>NUCLEOTIDE SEQUENCE [LARGE SCALE GENOMIC DNA]</scope>
    <source>
        <strain evidence="1">PF1309</strain>
    </source>
</reference>
<keyword evidence="2" id="KW-1185">Reference proteome</keyword>
<dbReference type="AlphaFoldDB" id="A0A2A2JYX8"/>
<dbReference type="EMBL" id="LIAE01010035">
    <property type="protein sequence ID" value="PAV66820.1"/>
    <property type="molecule type" value="Genomic_DNA"/>
</dbReference>
<accession>A0A2A2JYX8</accession>
<name>A0A2A2JYX8_9BILA</name>
<protein>
    <submittedName>
        <fullName evidence="1">Uncharacterized protein</fullName>
    </submittedName>
</protein>
<gene>
    <name evidence="1" type="ORF">WR25_13963</name>
</gene>
<organism evidence="1 2">
    <name type="scientific">Diploscapter pachys</name>
    <dbReference type="NCBI Taxonomy" id="2018661"/>
    <lineage>
        <taxon>Eukaryota</taxon>
        <taxon>Metazoa</taxon>
        <taxon>Ecdysozoa</taxon>
        <taxon>Nematoda</taxon>
        <taxon>Chromadorea</taxon>
        <taxon>Rhabditida</taxon>
        <taxon>Rhabditina</taxon>
        <taxon>Rhabditomorpha</taxon>
        <taxon>Rhabditoidea</taxon>
        <taxon>Rhabditidae</taxon>
        <taxon>Diploscapter</taxon>
    </lineage>
</organism>
<comment type="caution">
    <text evidence="1">The sequence shown here is derived from an EMBL/GenBank/DDBJ whole genome shotgun (WGS) entry which is preliminary data.</text>
</comment>
<evidence type="ECO:0000313" key="2">
    <source>
        <dbReference type="Proteomes" id="UP000218231"/>
    </source>
</evidence>
<evidence type="ECO:0000313" key="1">
    <source>
        <dbReference type="EMBL" id="PAV66820.1"/>
    </source>
</evidence>